<dbReference type="EMBL" id="PXYT01000099">
    <property type="protein sequence ID" value="PSR23091.1"/>
    <property type="molecule type" value="Genomic_DNA"/>
</dbReference>
<feature type="non-terminal residue" evidence="1">
    <location>
        <position position="302"/>
    </location>
</feature>
<evidence type="ECO:0000313" key="1">
    <source>
        <dbReference type="EMBL" id="PSR23091.1"/>
    </source>
</evidence>
<organism evidence="1 2">
    <name type="scientific">Sulfobacillus benefaciens</name>
    <dbReference type="NCBI Taxonomy" id="453960"/>
    <lineage>
        <taxon>Bacteria</taxon>
        <taxon>Bacillati</taxon>
        <taxon>Bacillota</taxon>
        <taxon>Clostridia</taxon>
        <taxon>Eubacteriales</taxon>
        <taxon>Clostridiales Family XVII. Incertae Sedis</taxon>
        <taxon>Sulfobacillus</taxon>
    </lineage>
</organism>
<reference evidence="1 2" key="1">
    <citation type="journal article" date="2014" name="BMC Genomics">
        <title>Comparison of environmental and isolate Sulfobacillus genomes reveals diverse carbon, sulfur, nitrogen, and hydrogen metabolisms.</title>
        <authorList>
            <person name="Justice N.B."/>
            <person name="Norman A."/>
            <person name="Brown C.T."/>
            <person name="Singh A."/>
            <person name="Thomas B.C."/>
            <person name="Banfield J.F."/>
        </authorList>
    </citation>
    <scope>NUCLEOTIDE SEQUENCE [LARGE SCALE GENOMIC DNA]</scope>
    <source>
        <strain evidence="1">AMDSBA1</strain>
    </source>
</reference>
<comment type="caution">
    <text evidence="1">The sequence shown here is derived from an EMBL/GenBank/DDBJ whole genome shotgun (WGS) entry which is preliminary data.</text>
</comment>
<proteinExistence type="predicted"/>
<gene>
    <name evidence="1" type="ORF">C7B43_20325</name>
</gene>
<evidence type="ECO:0000313" key="2">
    <source>
        <dbReference type="Proteomes" id="UP000242699"/>
    </source>
</evidence>
<dbReference type="AlphaFoldDB" id="A0A2T2WLH7"/>
<accession>A0A2T2WLH7</accession>
<name>A0A2T2WLH7_9FIRM</name>
<dbReference type="Proteomes" id="UP000242699">
    <property type="component" value="Unassembled WGS sequence"/>
</dbReference>
<protein>
    <submittedName>
        <fullName evidence="1">Uncharacterized protein</fullName>
    </submittedName>
</protein>
<sequence length="302" mass="34779">MTRRNRHIMTESITPSEPFAKTALFFSDGEHVIAAWNAGLQPIHWHSALEAASSRFGWPAAPTPEVRTQAWDTMMQSDDFTFGHIVINSQHSTWIYNRSLPPLTEPSHIITIGRMPGQWKTFHEQDDNEDLNTLLLRSWAEIHDSYAGTDHLTRVQSVLRKEFLEDYTMPTMMPVPRYQVMGWLPAALYDGSSPTPKTPENAAQYTVIDRWKPLPLKETTAPHFPEDDKTGLTSAAQILRYQDALKRFEGVSVKIERFDRHFVHYQNAWEYQAPHGLLFVRELTHTPAFELSPDKWAQTPEI</sequence>